<dbReference type="InterPro" id="IPR001611">
    <property type="entry name" value="Leu-rich_rpt"/>
</dbReference>
<protein>
    <submittedName>
        <fullName evidence="3">Uncharacterized protein</fullName>
    </submittedName>
</protein>
<dbReference type="PROSITE" id="PS51450">
    <property type="entry name" value="LRR"/>
    <property type="match status" value="2"/>
</dbReference>
<proteinExistence type="predicted"/>
<dbReference type="SUPFAM" id="SSF52058">
    <property type="entry name" value="L domain-like"/>
    <property type="match status" value="1"/>
</dbReference>
<gene>
    <name evidence="3" type="ORF">OS493_031344</name>
</gene>
<dbReference type="InterPro" id="IPR032675">
    <property type="entry name" value="LRR_dom_sf"/>
</dbReference>
<evidence type="ECO:0000313" key="3">
    <source>
        <dbReference type="EMBL" id="KAJ7370608.1"/>
    </source>
</evidence>
<reference evidence="3" key="1">
    <citation type="submission" date="2023-01" db="EMBL/GenBank/DDBJ databases">
        <title>Genome assembly of the deep-sea coral Lophelia pertusa.</title>
        <authorList>
            <person name="Herrera S."/>
            <person name="Cordes E."/>
        </authorList>
    </citation>
    <scope>NUCLEOTIDE SEQUENCE</scope>
    <source>
        <strain evidence="3">USNM1676648</strain>
        <tissue evidence="3">Polyp</tissue>
    </source>
</reference>
<dbReference type="Gene3D" id="3.80.10.10">
    <property type="entry name" value="Ribonuclease Inhibitor"/>
    <property type="match status" value="1"/>
</dbReference>
<keyword evidence="1" id="KW-0433">Leucine-rich repeat</keyword>
<dbReference type="OrthoDB" id="5982004at2759"/>
<keyword evidence="2" id="KW-0677">Repeat</keyword>
<dbReference type="EMBL" id="MU826861">
    <property type="protein sequence ID" value="KAJ7370608.1"/>
    <property type="molecule type" value="Genomic_DNA"/>
</dbReference>
<evidence type="ECO:0000256" key="2">
    <source>
        <dbReference type="ARBA" id="ARBA00022737"/>
    </source>
</evidence>
<organism evidence="3 4">
    <name type="scientific">Desmophyllum pertusum</name>
    <dbReference type="NCBI Taxonomy" id="174260"/>
    <lineage>
        <taxon>Eukaryota</taxon>
        <taxon>Metazoa</taxon>
        <taxon>Cnidaria</taxon>
        <taxon>Anthozoa</taxon>
        <taxon>Hexacorallia</taxon>
        <taxon>Scleractinia</taxon>
        <taxon>Caryophylliina</taxon>
        <taxon>Caryophylliidae</taxon>
        <taxon>Desmophyllum</taxon>
    </lineage>
</organism>
<keyword evidence="4" id="KW-1185">Reference proteome</keyword>
<name>A0A9W9YW69_9CNID</name>
<sequence>MSFRDLSINSIQTFEADVFDKATLLQTLNLIKNKLFFLEDELLRSNAKLEELTLGDNQLNKIPEQVGFMKNLQQLSLQRNMISSITSQTFANLTDLEYLLLNDNRLITIPDKAFLRLRKLKILSMNEGEIGSLAFKEKNGSVRCRIQFGVGESEDEYIQLDDIEENMKGVLRSALQQSGFARILTDSSLKFLPCSRWNVC</sequence>
<dbReference type="InterPro" id="IPR003591">
    <property type="entry name" value="Leu-rich_rpt_typical-subtyp"/>
</dbReference>
<dbReference type="Pfam" id="PF13855">
    <property type="entry name" value="LRR_8"/>
    <property type="match status" value="1"/>
</dbReference>
<dbReference type="SMART" id="SM00369">
    <property type="entry name" value="LRR_TYP"/>
    <property type="match status" value="4"/>
</dbReference>
<comment type="caution">
    <text evidence="3">The sequence shown here is derived from an EMBL/GenBank/DDBJ whole genome shotgun (WGS) entry which is preliminary data.</text>
</comment>
<accession>A0A9W9YW69</accession>
<evidence type="ECO:0000256" key="1">
    <source>
        <dbReference type="ARBA" id="ARBA00022614"/>
    </source>
</evidence>
<evidence type="ECO:0000313" key="4">
    <source>
        <dbReference type="Proteomes" id="UP001163046"/>
    </source>
</evidence>
<dbReference type="PANTHER" id="PTHR45617">
    <property type="entry name" value="LEUCINE RICH REPEAT FAMILY PROTEIN"/>
    <property type="match status" value="1"/>
</dbReference>
<dbReference type="Proteomes" id="UP001163046">
    <property type="component" value="Unassembled WGS sequence"/>
</dbReference>
<dbReference type="AlphaFoldDB" id="A0A9W9YW69"/>